<dbReference type="GO" id="GO:0005737">
    <property type="term" value="C:cytoplasm"/>
    <property type="evidence" value="ECO:0007669"/>
    <property type="project" value="Ensembl"/>
</dbReference>
<comment type="similarity">
    <text evidence="2">Belongs to the DNase II family.</text>
</comment>
<evidence type="ECO:0000313" key="5">
    <source>
        <dbReference type="Ensembl" id="ENSSMRP00000026409.1"/>
    </source>
</evidence>
<dbReference type="GO" id="GO:0004531">
    <property type="term" value="F:deoxyribonuclease II activity"/>
    <property type="evidence" value="ECO:0007669"/>
    <property type="project" value="UniProtKB-EC"/>
</dbReference>
<dbReference type="Proteomes" id="UP000694421">
    <property type="component" value="Unplaced"/>
</dbReference>
<name>A0A8D0E4P5_SALMN</name>
<keyword evidence="6" id="KW-1185">Reference proteome</keyword>
<reference evidence="5" key="2">
    <citation type="submission" date="2025-09" db="UniProtKB">
        <authorList>
            <consortium name="Ensembl"/>
        </authorList>
    </citation>
    <scope>IDENTIFICATION</scope>
</reference>
<dbReference type="InterPro" id="IPR004947">
    <property type="entry name" value="DNase_II"/>
</dbReference>
<accession>A0A8D0E4P5</accession>
<proteinExistence type="inferred from homology"/>
<dbReference type="PANTHER" id="PTHR10858">
    <property type="entry name" value="DEOXYRIBONUCLEASE II"/>
    <property type="match status" value="1"/>
</dbReference>
<dbReference type="OMA" id="HMPQLCA"/>
<dbReference type="AlphaFoldDB" id="A0A8D0E4P5"/>
<dbReference type="GO" id="GO:0006309">
    <property type="term" value="P:apoptotic DNA fragmentation"/>
    <property type="evidence" value="ECO:0007669"/>
    <property type="project" value="TreeGrafter"/>
</dbReference>
<dbReference type="EC" id="3.1.22.1" evidence="3"/>
<evidence type="ECO:0000313" key="6">
    <source>
        <dbReference type="Proteomes" id="UP000694421"/>
    </source>
</evidence>
<evidence type="ECO:0000256" key="4">
    <source>
        <dbReference type="ARBA" id="ARBA00022801"/>
    </source>
</evidence>
<dbReference type="Pfam" id="PF03265">
    <property type="entry name" value="DNase_II"/>
    <property type="match status" value="1"/>
</dbReference>
<sequence length="335" mass="39140">MYSHHLFKNIFSRYILYKFPKHMRYDLARTGLEYMSMDSLTPAWKRSKYFINMTESALGQTLQQLYQTYKSKKNSTAYAMYNDGPPNDMNYSWTHGHSKGFLLLDQYQGFWVIHSIPAFPPFPEDGYGYPSTGKHNGQTVMCVTFQNDQFADIDNQLLYYNPNIYNCSIPKNFRGKLFILQTLCAGSKLPSAPWKQHVVKLQSSQGDFFFSFAKSHDYHEDIYVAWMAQELQTDFLVESWLGNGHKLFSNCSLPYHVYNVNLIGTLWNSSFSSYYDHSKWCVSGRPEDQWTCIGDLNHVAEQAKRSGGFLCTQNKYIYKAFRSLVLHYYDCRNPH</sequence>
<organism evidence="5 6">
    <name type="scientific">Salvator merianae</name>
    <name type="common">Argentine black and white tegu</name>
    <name type="synonym">Tupinambis merianae</name>
    <dbReference type="NCBI Taxonomy" id="96440"/>
    <lineage>
        <taxon>Eukaryota</taxon>
        <taxon>Metazoa</taxon>
        <taxon>Chordata</taxon>
        <taxon>Craniata</taxon>
        <taxon>Vertebrata</taxon>
        <taxon>Euteleostomi</taxon>
        <taxon>Lepidosauria</taxon>
        <taxon>Squamata</taxon>
        <taxon>Bifurcata</taxon>
        <taxon>Unidentata</taxon>
        <taxon>Episquamata</taxon>
        <taxon>Laterata</taxon>
        <taxon>Teiioidea</taxon>
        <taxon>Teiidae</taxon>
        <taxon>Salvator</taxon>
    </lineage>
</organism>
<dbReference type="GO" id="GO:0005576">
    <property type="term" value="C:extracellular region"/>
    <property type="evidence" value="ECO:0007669"/>
    <property type="project" value="Ensembl"/>
</dbReference>
<comment type="catalytic activity">
    <reaction evidence="1">
        <text>Endonucleolytic cleavage to nucleoside 3'-phosphates and 3'-phosphooligonucleotide end-products.</text>
        <dbReference type="EC" id="3.1.22.1"/>
    </reaction>
</comment>
<protein>
    <recommendedName>
        <fullName evidence="3">deoxyribonuclease II</fullName>
        <ecNumber evidence="3">3.1.22.1</ecNumber>
    </recommendedName>
</protein>
<dbReference type="Ensembl" id="ENSSMRT00000030885.1">
    <property type="protein sequence ID" value="ENSSMRP00000026409.1"/>
    <property type="gene ID" value="ENSSMRG00000020396.1"/>
</dbReference>
<dbReference type="PANTHER" id="PTHR10858:SF2">
    <property type="entry name" value="DEOXYRIBONUCLEASE-2-BETA"/>
    <property type="match status" value="1"/>
</dbReference>
<keyword evidence="4" id="KW-0378">Hydrolase</keyword>
<evidence type="ECO:0000256" key="3">
    <source>
        <dbReference type="ARBA" id="ARBA00012036"/>
    </source>
</evidence>
<evidence type="ECO:0000256" key="2">
    <source>
        <dbReference type="ARBA" id="ARBA00007527"/>
    </source>
</evidence>
<dbReference type="GeneTree" id="ENSGT00390000002634"/>
<evidence type="ECO:0000256" key="1">
    <source>
        <dbReference type="ARBA" id="ARBA00000447"/>
    </source>
</evidence>
<reference evidence="5" key="1">
    <citation type="submission" date="2025-08" db="UniProtKB">
        <authorList>
            <consortium name="Ensembl"/>
        </authorList>
    </citation>
    <scope>IDENTIFICATION</scope>
</reference>